<dbReference type="EMBL" id="CP011125">
    <property type="protein sequence ID" value="AKF07108.1"/>
    <property type="molecule type" value="Genomic_DNA"/>
</dbReference>
<dbReference type="AlphaFoldDB" id="A0A0F6W4I9"/>
<evidence type="ECO:0000313" key="6">
    <source>
        <dbReference type="EMBL" id="AKF07108.1"/>
    </source>
</evidence>
<dbReference type="GO" id="GO:0003677">
    <property type="term" value="F:DNA binding"/>
    <property type="evidence" value="ECO:0007669"/>
    <property type="project" value="InterPro"/>
</dbReference>
<evidence type="ECO:0000256" key="2">
    <source>
        <dbReference type="ARBA" id="ARBA00022763"/>
    </source>
</evidence>
<dbReference type="RefSeq" id="WP_053234405.1">
    <property type="nucleotide sequence ID" value="NZ_CP011125.1"/>
</dbReference>
<sequence length="209" mass="22729">MSARLTQAFFAREVEIVARDLLGRHLVRDRGTPDEVVLRITETEAYGGPEDTASHCRAGRTARNAPMWGPPGHAYVYVCYGLHQMLNLVTGEEGRGQAVLIRSCELVSGGEIVRARRRMDRDAPALLAGPGKVGAALALDRSFSGASLFDEGALEAHEGTPIVDRDVLVGPRVGVDYANARDRAAKKRFAIAGSRWVTHANSLRRARSR</sequence>
<dbReference type="OrthoDB" id="9794313at2"/>
<keyword evidence="3 5" id="KW-0378">Hydrolase</keyword>
<dbReference type="PANTHER" id="PTHR10429:SF0">
    <property type="entry name" value="DNA-3-METHYLADENINE GLYCOSYLASE"/>
    <property type="match status" value="1"/>
</dbReference>
<evidence type="ECO:0000256" key="3">
    <source>
        <dbReference type="ARBA" id="ARBA00022801"/>
    </source>
</evidence>
<dbReference type="CDD" id="cd00540">
    <property type="entry name" value="AAG"/>
    <property type="match status" value="1"/>
</dbReference>
<dbReference type="GO" id="GO:0006284">
    <property type="term" value="P:base-excision repair"/>
    <property type="evidence" value="ECO:0007669"/>
    <property type="project" value="InterPro"/>
</dbReference>
<evidence type="ECO:0000256" key="4">
    <source>
        <dbReference type="ARBA" id="ARBA00023204"/>
    </source>
</evidence>
<dbReference type="Pfam" id="PF02245">
    <property type="entry name" value="Pur_DNA_glyco"/>
    <property type="match status" value="1"/>
</dbReference>
<dbReference type="HAMAP" id="MF_00527">
    <property type="entry name" value="3MGH"/>
    <property type="match status" value="1"/>
</dbReference>
<dbReference type="InterPro" id="IPR036995">
    <property type="entry name" value="MPG_sf"/>
</dbReference>
<dbReference type="PANTHER" id="PTHR10429">
    <property type="entry name" value="DNA-3-METHYLADENINE GLYCOSYLASE"/>
    <property type="match status" value="1"/>
</dbReference>
<keyword evidence="2 5" id="KW-0227">DNA damage</keyword>
<evidence type="ECO:0000313" key="7">
    <source>
        <dbReference type="Proteomes" id="UP000034883"/>
    </source>
</evidence>
<protein>
    <recommendedName>
        <fullName evidence="5">Putative 3-methyladenine DNA glycosylase</fullName>
        <ecNumber evidence="5">3.2.2.-</ecNumber>
    </recommendedName>
</protein>
<dbReference type="EC" id="3.2.2.-" evidence="5"/>
<proteinExistence type="inferred from homology"/>
<dbReference type="FunFam" id="3.10.300.10:FF:000001">
    <property type="entry name" value="Putative 3-methyladenine DNA glycosylase"/>
    <property type="match status" value="1"/>
</dbReference>
<dbReference type="InterPro" id="IPR011034">
    <property type="entry name" value="Formyl_transferase-like_C_sf"/>
</dbReference>
<dbReference type="GO" id="GO:0003905">
    <property type="term" value="F:alkylbase DNA N-glycosylase activity"/>
    <property type="evidence" value="ECO:0007669"/>
    <property type="project" value="InterPro"/>
</dbReference>
<accession>A0A0F6W4I9</accession>
<dbReference type="NCBIfam" id="NF002003">
    <property type="entry name" value="PRK00802.1-3"/>
    <property type="match status" value="1"/>
</dbReference>
<dbReference type="SUPFAM" id="SSF50486">
    <property type="entry name" value="FMT C-terminal domain-like"/>
    <property type="match status" value="1"/>
</dbReference>
<dbReference type="Gene3D" id="3.10.300.10">
    <property type="entry name" value="Methylpurine-DNA glycosylase (MPG)"/>
    <property type="match status" value="1"/>
</dbReference>
<reference evidence="6 7" key="1">
    <citation type="submission" date="2015-03" db="EMBL/GenBank/DDBJ databases">
        <title>Genome assembly of Sandaracinus amylolyticus DSM 53668.</title>
        <authorList>
            <person name="Sharma G."/>
            <person name="Subramanian S."/>
        </authorList>
    </citation>
    <scope>NUCLEOTIDE SEQUENCE [LARGE SCALE GENOMIC DNA]</scope>
    <source>
        <strain evidence="6 7">DSM 53668</strain>
    </source>
</reference>
<dbReference type="KEGG" id="samy:DB32_004257"/>
<organism evidence="6 7">
    <name type="scientific">Sandaracinus amylolyticus</name>
    <dbReference type="NCBI Taxonomy" id="927083"/>
    <lineage>
        <taxon>Bacteria</taxon>
        <taxon>Pseudomonadati</taxon>
        <taxon>Myxococcota</taxon>
        <taxon>Polyangia</taxon>
        <taxon>Polyangiales</taxon>
        <taxon>Sandaracinaceae</taxon>
        <taxon>Sandaracinus</taxon>
    </lineage>
</organism>
<dbReference type="NCBIfam" id="TIGR00567">
    <property type="entry name" value="3mg"/>
    <property type="match status" value="1"/>
</dbReference>
<keyword evidence="4 5" id="KW-0234">DNA repair</keyword>
<evidence type="ECO:0000256" key="5">
    <source>
        <dbReference type="HAMAP-Rule" id="MF_00527"/>
    </source>
</evidence>
<dbReference type="InterPro" id="IPR003180">
    <property type="entry name" value="MPG"/>
</dbReference>
<keyword evidence="7" id="KW-1185">Reference proteome</keyword>
<evidence type="ECO:0000256" key="1">
    <source>
        <dbReference type="ARBA" id="ARBA00009232"/>
    </source>
</evidence>
<comment type="similarity">
    <text evidence="1 5">Belongs to the DNA glycosylase MPG family.</text>
</comment>
<dbReference type="Proteomes" id="UP000034883">
    <property type="component" value="Chromosome"/>
</dbReference>
<name>A0A0F6W4I9_9BACT</name>
<dbReference type="STRING" id="927083.DB32_004257"/>
<gene>
    <name evidence="6" type="ORF">DB32_004257</name>
</gene>